<dbReference type="GO" id="GO:0004519">
    <property type="term" value="F:endonuclease activity"/>
    <property type="evidence" value="ECO:0007669"/>
    <property type="project" value="UniProtKB-KW"/>
</dbReference>
<dbReference type="InterPro" id="IPR005135">
    <property type="entry name" value="Endo/exonuclease/phosphatase"/>
</dbReference>
<dbReference type="EMBL" id="FTNI01000006">
    <property type="protein sequence ID" value="SIR18316.1"/>
    <property type="molecule type" value="Genomic_DNA"/>
</dbReference>
<gene>
    <name evidence="3" type="ORF">SAMN05421833_106289</name>
</gene>
<feature type="signal peptide" evidence="1">
    <location>
        <begin position="1"/>
        <end position="25"/>
    </location>
</feature>
<keyword evidence="4" id="KW-1185">Reference proteome</keyword>
<name>A0A1N6YUQ7_9ACTN</name>
<organism evidence="3 4">
    <name type="scientific">Microbispora rosea</name>
    <dbReference type="NCBI Taxonomy" id="58117"/>
    <lineage>
        <taxon>Bacteria</taxon>
        <taxon>Bacillati</taxon>
        <taxon>Actinomycetota</taxon>
        <taxon>Actinomycetes</taxon>
        <taxon>Streptosporangiales</taxon>
        <taxon>Streptosporangiaceae</taxon>
        <taxon>Microbispora</taxon>
    </lineage>
</organism>
<dbReference type="Proteomes" id="UP000186096">
    <property type="component" value="Unassembled WGS sequence"/>
</dbReference>
<keyword evidence="1" id="KW-0732">Signal</keyword>
<evidence type="ECO:0000259" key="2">
    <source>
        <dbReference type="Pfam" id="PF03372"/>
    </source>
</evidence>
<keyword evidence="3" id="KW-0378">Hydrolase</keyword>
<evidence type="ECO:0000313" key="3">
    <source>
        <dbReference type="EMBL" id="SIR18316.1"/>
    </source>
</evidence>
<proteinExistence type="predicted"/>
<keyword evidence="3" id="KW-0255">Endonuclease</keyword>
<dbReference type="AlphaFoldDB" id="A0A1N6YUQ7"/>
<dbReference type="InterPro" id="IPR036691">
    <property type="entry name" value="Endo/exonu/phosph_ase_sf"/>
</dbReference>
<dbReference type="GO" id="GO:0004527">
    <property type="term" value="F:exonuclease activity"/>
    <property type="evidence" value="ECO:0007669"/>
    <property type="project" value="UniProtKB-KW"/>
</dbReference>
<protein>
    <submittedName>
        <fullName evidence="3">Endonuclease/Exonuclease/phosphatase family protein</fullName>
    </submittedName>
</protein>
<dbReference type="Pfam" id="PF03372">
    <property type="entry name" value="Exo_endo_phos"/>
    <property type="match status" value="1"/>
</dbReference>
<feature type="domain" description="Endonuclease/exonuclease/phosphatase" evidence="2">
    <location>
        <begin position="37"/>
        <end position="295"/>
    </location>
</feature>
<sequence>MKRLRWAAVAAVALLPALASPPAHAARATTSYRAWHWNIAGNTMHHGSTTDGLVAAAVQSIQDNSAVFASLNEVCAQQFTAMINQLRAVDWPVDPANFARFETTIPGRSGGPCGGKDYGIALFSKQPLGPADRFTLPYDGNEPRHLLCAPLKSQPQLRFCTVHATFVDAYRATQLKAIFGHVDDYHADGDQVILAGDFNVGPDWARMDPYYSAQVNTPNNHNNTGHYREVDDADPVYCTGYGETTEEGAGGGGPCGTGGKIDMIFSHEDDYVASASTGDARSSPHSCGGKSCSDHRILVGLLTLGH</sequence>
<dbReference type="RefSeq" id="WP_143734204.1">
    <property type="nucleotide sequence ID" value="NZ_FTNI01000006.1"/>
</dbReference>
<dbReference type="STRING" id="58117.SAMN05421833_106289"/>
<keyword evidence="3" id="KW-0540">Nuclease</keyword>
<evidence type="ECO:0000256" key="1">
    <source>
        <dbReference type="SAM" id="SignalP"/>
    </source>
</evidence>
<dbReference type="OrthoDB" id="3531939at2"/>
<dbReference type="Gene3D" id="3.60.10.10">
    <property type="entry name" value="Endonuclease/exonuclease/phosphatase"/>
    <property type="match status" value="1"/>
</dbReference>
<keyword evidence="3" id="KW-0269">Exonuclease</keyword>
<feature type="chain" id="PRO_5013247018" evidence="1">
    <location>
        <begin position="26"/>
        <end position="306"/>
    </location>
</feature>
<evidence type="ECO:0000313" key="4">
    <source>
        <dbReference type="Proteomes" id="UP000186096"/>
    </source>
</evidence>
<accession>A0A1N6YUQ7</accession>
<dbReference type="SUPFAM" id="SSF56219">
    <property type="entry name" value="DNase I-like"/>
    <property type="match status" value="1"/>
</dbReference>
<reference evidence="4" key="1">
    <citation type="submission" date="2017-01" db="EMBL/GenBank/DDBJ databases">
        <authorList>
            <person name="Varghese N."/>
            <person name="Submissions S."/>
        </authorList>
    </citation>
    <scope>NUCLEOTIDE SEQUENCE [LARGE SCALE GENOMIC DNA]</scope>
    <source>
        <strain evidence="4">ATCC 12950</strain>
    </source>
</reference>